<dbReference type="Pfam" id="PF02775">
    <property type="entry name" value="TPP_enzyme_C"/>
    <property type="match status" value="1"/>
</dbReference>
<dbReference type="GO" id="GO:0005829">
    <property type="term" value="C:cytosol"/>
    <property type="evidence" value="ECO:0007669"/>
    <property type="project" value="TreeGrafter"/>
</dbReference>
<dbReference type="SUPFAM" id="SSF52467">
    <property type="entry name" value="DHS-like NAD/FAD-binding domain"/>
    <property type="match status" value="1"/>
</dbReference>
<keyword evidence="4" id="KW-0210">Decarboxylase</keyword>
<evidence type="ECO:0000256" key="3">
    <source>
        <dbReference type="ARBA" id="ARBA00022723"/>
    </source>
</evidence>
<dbReference type="PANTHER" id="PTHR43452:SF3">
    <property type="entry name" value="TRANSAMINATED AMINO ACID DECARBOXYLASE"/>
    <property type="match status" value="1"/>
</dbReference>
<name>A0A1A0HDM7_9ASCO</name>
<feature type="binding site" evidence="8">
    <location>
        <position position="535"/>
    </location>
    <ligand>
        <name>Mg(2+)</name>
        <dbReference type="ChEBI" id="CHEBI:18420"/>
    </ligand>
</feature>
<evidence type="ECO:0000256" key="6">
    <source>
        <dbReference type="ARBA" id="ARBA00023052"/>
    </source>
</evidence>
<dbReference type="InterPro" id="IPR029035">
    <property type="entry name" value="DHS-like_NAD/FAD-binding_dom"/>
</dbReference>
<dbReference type="GeneID" id="30032240"/>
<dbReference type="PIRSF" id="PIRSF036565">
    <property type="entry name" value="Pyruvt_ip_decrb"/>
    <property type="match status" value="1"/>
</dbReference>
<dbReference type="Pfam" id="PF02776">
    <property type="entry name" value="TPP_enzyme_N"/>
    <property type="match status" value="1"/>
</dbReference>
<reference evidence="11 12" key="1">
    <citation type="submission" date="2016-05" db="EMBL/GenBank/DDBJ databases">
        <title>Comparative genomics of biotechnologically important yeasts.</title>
        <authorList>
            <consortium name="DOE Joint Genome Institute"/>
            <person name="Riley R."/>
            <person name="Haridas S."/>
            <person name="Wolfe K.H."/>
            <person name="Lopes M.R."/>
            <person name="Hittinger C.T."/>
            <person name="Goker M."/>
            <person name="Salamov A."/>
            <person name="Wisecaver J."/>
            <person name="Long T.M."/>
            <person name="Aerts A.L."/>
            <person name="Barry K."/>
            <person name="Choi C."/>
            <person name="Clum A."/>
            <person name="Coughlan A.Y."/>
            <person name="Deshpande S."/>
            <person name="Douglass A.P."/>
            <person name="Hanson S.J."/>
            <person name="Klenk H.-P."/>
            <person name="LaButti K."/>
            <person name="Lapidus A."/>
            <person name="Lindquist E."/>
            <person name="Lipzen A."/>
            <person name="Meier-kolthoff J.P."/>
            <person name="Ohm R.A."/>
            <person name="Otillar R.P."/>
            <person name="Pangilinan J."/>
            <person name="Peng Y."/>
            <person name="Rokas A."/>
            <person name="Rosa C.A."/>
            <person name="Scheuner C."/>
            <person name="Sibirny A.A."/>
            <person name="Slot J.C."/>
            <person name="Stielow J.B."/>
            <person name="Sun H."/>
            <person name="Kurtzman C.P."/>
            <person name="Blackwell M."/>
            <person name="Grigoriev I.V."/>
            <person name="Jeffries T.W."/>
        </authorList>
    </citation>
    <scope>NUCLEOTIDE SEQUENCE [LARGE SCALE GENOMIC DNA]</scope>
    <source>
        <strain evidence="11 12">NRRL YB-4993</strain>
    </source>
</reference>
<comment type="similarity">
    <text evidence="2">Belongs to the TPP enzyme family.</text>
</comment>
<evidence type="ECO:0000256" key="5">
    <source>
        <dbReference type="ARBA" id="ARBA00022842"/>
    </source>
</evidence>
<keyword evidence="11" id="KW-0670">Pyruvate</keyword>
<comment type="cofactor">
    <cofactor evidence="1">
        <name>thiamine diphosphate</name>
        <dbReference type="ChEBI" id="CHEBI:58937"/>
    </cofactor>
</comment>
<dbReference type="EMBL" id="LXTC01000002">
    <property type="protein sequence ID" value="OBA22080.1"/>
    <property type="molecule type" value="Genomic_DNA"/>
</dbReference>
<dbReference type="RefSeq" id="XP_018712576.1">
    <property type="nucleotide sequence ID" value="XM_018859265.1"/>
</dbReference>
<dbReference type="CDD" id="cd02005">
    <property type="entry name" value="TPP_PDC_IPDC"/>
    <property type="match status" value="1"/>
</dbReference>
<dbReference type="PANTHER" id="PTHR43452">
    <property type="entry name" value="PYRUVATE DECARBOXYLASE"/>
    <property type="match status" value="1"/>
</dbReference>
<dbReference type="FunFam" id="3.40.50.970:FF:000024">
    <property type="entry name" value="Pyruvate decarboxylase isozyme"/>
    <property type="match status" value="1"/>
</dbReference>
<evidence type="ECO:0000256" key="8">
    <source>
        <dbReference type="PIRSR" id="PIRSR036565-2"/>
    </source>
</evidence>
<dbReference type="InterPro" id="IPR047213">
    <property type="entry name" value="TPP_PYR_PDC_IPDC-like"/>
</dbReference>
<feature type="domain" description="Thiamine pyrophosphate enzyme TPP-binding" evidence="9">
    <location>
        <begin position="465"/>
        <end position="552"/>
    </location>
</feature>
<evidence type="ECO:0000256" key="7">
    <source>
        <dbReference type="ARBA" id="ARBA00023239"/>
    </source>
</evidence>
<evidence type="ECO:0000256" key="2">
    <source>
        <dbReference type="ARBA" id="ARBA00007812"/>
    </source>
</evidence>
<dbReference type="STRING" id="869754.A0A1A0HDM7"/>
<dbReference type="Gene3D" id="3.40.50.1220">
    <property type="entry name" value="TPP-binding domain"/>
    <property type="match status" value="1"/>
</dbReference>
<gene>
    <name evidence="11" type="ORF">METBIDRAFT_86753</name>
</gene>
<evidence type="ECO:0000259" key="10">
    <source>
        <dbReference type="Pfam" id="PF02776"/>
    </source>
</evidence>
<dbReference type="InterPro" id="IPR012110">
    <property type="entry name" value="PDC/IPDC-like"/>
</dbReference>
<keyword evidence="12" id="KW-1185">Reference proteome</keyword>
<dbReference type="InterPro" id="IPR029061">
    <property type="entry name" value="THDP-binding"/>
</dbReference>
<dbReference type="InterPro" id="IPR012001">
    <property type="entry name" value="Thiamin_PyroP_enz_TPP-bd_dom"/>
</dbReference>
<evidence type="ECO:0000256" key="4">
    <source>
        <dbReference type="ARBA" id="ARBA00022793"/>
    </source>
</evidence>
<keyword evidence="7" id="KW-0456">Lyase</keyword>
<dbReference type="SUPFAM" id="SSF52518">
    <property type="entry name" value="Thiamin diphosphate-binding fold (THDP-binding)"/>
    <property type="match status" value="2"/>
</dbReference>
<dbReference type="GO" id="GO:0030976">
    <property type="term" value="F:thiamine pyrophosphate binding"/>
    <property type="evidence" value="ECO:0007669"/>
    <property type="project" value="InterPro"/>
</dbReference>
<dbReference type="AlphaFoldDB" id="A0A1A0HDM7"/>
<keyword evidence="5 8" id="KW-0460">Magnesium</keyword>
<dbReference type="CDD" id="cd07038">
    <property type="entry name" value="TPP_PYR_PDC_IPDC_like"/>
    <property type="match status" value="1"/>
</dbReference>
<dbReference type="GO" id="GO:0000949">
    <property type="term" value="P:aromatic amino acid family catabolic process to alcohol via Ehrlich pathway"/>
    <property type="evidence" value="ECO:0007669"/>
    <property type="project" value="TreeGrafter"/>
</dbReference>
<organism evidence="11 12">
    <name type="scientific">Metschnikowia bicuspidata var. bicuspidata NRRL YB-4993</name>
    <dbReference type="NCBI Taxonomy" id="869754"/>
    <lineage>
        <taxon>Eukaryota</taxon>
        <taxon>Fungi</taxon>
        <taxon>Dikarya</taxon>
        <taxon>Ascomycota</taxon>
        <taxon>Saccharomycotina</taxon>
        <taxon>Pichiomycetes</taxon>
        <taxon>Metschnikowiaceae</taxon>
        <taxon>Metschnikowia</taxon>
    </lineage>
</organism>
<sequence length="617" mass="68565">MAPITTASSEEGSAPLSTETQIPLGEYLFLRVCQASPKIRSVFGIPGDFNLALLEHLYTESISIAAKLEFVGFCNELNAAYAADGYAKLIDGLSVLITTFGVGELSALNGIAGAFAEYAPVLHIVGTTSTEQAEQALIANAEEVRNIHHLVQNKNSLMSPDHDVYKPIVKNLSVIQESLDTDTSKNLEKIDRVLANICQERRPGYLYIPSNVSDIMVPASRLQQQLEISELTDEALLKDVTCRILDKLYVSEKPSVLGDALASRFGGQNALDDFVEAMPSNFVKLFSTLLARNIDETLPNFVGVYGGKLSSDSGVAASLEQDSDFLLILGHTNNEINSGAYSMNFGQVSDLVQVHPDYILIDGEYVHTKDPASGKRLFSIVDLIQRLAAQFKPTRLMHNDGKVNNINVKREIKQFALLDKVPAETITQNKLVDFFNAYLRPNDIVVCETCTFLFAVWDLRLPQGVTIIAQSFYESIGYALPATFGVSRAERDLGGKRRIILIQGDGAAQMTVQEWSTYLRYDIQNPQIFLLNNEGYTVERIIQGPTRPYNDIQDTWKWTEIFLVFGDKAGEKHETHKVSTAGDLDRLLRRKASPKIQLYELKLGKLDIVDKFRVLRE</sequence>
<dbReference type="Gene3D" id="3.40.50.970">
    <property type="match status" value="2"/>
</dbReference>
<feature type="binding site" evidence="8">
    <location>
        <position position="533"/>
    </location>
    <ligand>
        <name>Mg(2+)</name>
        <dbReference type="ChEBI" id="CHEBI:18420"/>
    </ligand>
</feature>
<evidence type="ECO:0000313" key="12">
    <source>
        <dbReference type="Proteomes" id="UP000092555"/>
    </source>
</evidence>
<dbReference type="GO" id="GO:0005634">
    <property type="term" value="C:nucleus"/>
    <property type="evidence" value="ECO:0007669"/>
    <property type="project" value="TreeGrafter"/>
</dbReference>
<evidence type="ECO:0000313" key="11">
    <source>
        <dbReference type="EMBL" id="OBA22080.1"/>
    </source>
</evidence>
<dbReference type="Proteomes" id="UP000092555">
    <property type="component" value="Unassembled WGS sequence"/>
</dbReference>
<evidence type="ECO:0000259" key="9">
    <source>
        <dbReference type="Pfam" id="PF02775"/>
    </source>
</evidence>
<dbReference type="OrthoDB" id="308383at2759"/>
<keyword evidence="3 8" id="KW-0479">Metal-binding</keyword>
<dbReference type="InterPro" id="IPR011766">
    <property type="entry name" value="TPP_enzyme_TPP-bd"/>
</dbReference>
<comment type="caution">
    <text evidence="11">The sequence shown here is derived from an EMBL/GenBank/DDBJ whole genome shotgun (WGS) entry which is preliminary data.</text>
</comment>
<dbReference type="GO" id="GO:0046872">
    <property type="term" value="F:metal ion binding"/>
    <property type="evidence" value="ECO:0007669"/>
    <property type="project" value="UniProtKB-KW"/>
</dbReference>
<feature type="domain" description="Thiamine pyrophosphate enzyme N-terminal TPP-binding" evidence="10">
    <location>
        <begin position="37"/>
        <end position="135"/>
    </location>
</feature>
<accession>A0A1A0HDM7</accession>
<evidence type="ECO:0000256" key="1">
    <source>
        <dbReference type="ARBA" id="ARBA00001964"/>
    </source>
</evidence>
<protein>
    <submittedName>
        <fullName evidence="11">Pyruvate decarboxylase</fullName>
    </submittedName>
</protein>
<proteinExistence type="inferred from homology"/>
<feature type="binding site" evidence="8">
    <location>
        <position position="505"/>
    </location>
    <ligand>
        <name>Mg(2+)</name>
        <dbReference type="ChEBI" id="CHEBI:18420"/>
    </ligand>
</feature>
<comment type="cofactor">
    <cofactor evidence="8">
        <name>Mg(2+)</name>
        <dbReference type="ChEBI" id="CHEBI:18420"/>
    </cofactor>
    <text evidence="8">Binds 1 Mg(2+) per subunit.</text>
</comment>
<dbReference type="InterPro" id="IPR047214">
    <property type="entry name" value="TPP_PDC_IPDC"/>
</dbReference>
<dbReference type="GO" id="GO:0004737">
    <property type="term" value="F:pyruvate decarboxylase activity"/>
    <property type="evidence" value="ECO:0007669"/>
    <property type="project" value="TreeGrafter"/>
</dbReference>
<keyword evidence="6" id="KW-0786">Thiamine pyrophosphate</keyword>